<dbReference type="InParanoid" id="A0A3N4KUA4"/>
<keyword evidence="3" id="KW-1185">Reference proteome</keyword>
<gene>
    <name evidence="2" type="ORF">P167DRAFT_485064</name>
</gene>
<protein>
    <recommendedName>
        <fullName evidence="4">Alpha/beta-hydrolase</fullName>
    </recommendedName>
</protein>
<keyword evidence="1" id="KW-1133">Transmembrane helix</keyword>
<evidence type="ECO:0000313" key="2">
    <source>
        <dbReference type="EMBL" id="RPB14090.1"/>
    </source>
</evidence>
<proteinExistence type="predicted"/>
<name>A0A3N4KUA4_9PEZI</name>
<dbReference type="EMBL" id="ML119119">
    <property type="protein sequence ID" value="RPB14090.1"/>
    <property type="molecule type" value="Genomic_DNA"/>
</dbReference>
<evidence type="ECO:0008006" key="4">
    <source>
        <dbReference type="Google" id="ProtNLM"/>
    </source>
</evidence>
<dbReference type="AlphaFoldDB" id="A0A3N4KUA4"/>
<dbReference type="Gene3D" id="3.40.50.1820">
    <property type="entry name" value="alpha/beta hydrolase"/>
    <property type="match status" value="1"/>
</dbReference>
<dbReference type="Proteomes" id="UP000277580">
    <property type="component" value="Unassembled WGS sequence"/>
</dbReference>
<evidence type="ECO:0000256" key="1">
    <source>
        <dbReference type="SAM" id="Phobius"/>
    </source>
</evidence>
<dbReference type="SUPFAM" id="SSF53474">
    <property type="entry name" value="alpha/beta-Hydrolases"/>
    <property type="match status" value="1"/>
</dbReference>
<dbReference type="OrthoDB" id="10249433at2759"/>
<dbReference type="PANTHER" id="PTHR12277:SF64">
    <property type="entry name" value="SUPERFAMILY HYDROLASE, PUTATIVE (AFU_ORTHOLOGUE AFUA_3G01760)-RELATED"/>
    <property type="match status" value="1"/>
</dbReference>
<sequence>MQRPLAYRFQKALSKRYTQHGTRHISILSLLPAVLVPPVVFGGLVISLWMYKCAMMVLFQNKIIYMPGVPLGAKRETLQDYKHLFKGIQWHEHHNHIATSDGKRLSSVTATTGGSQAGKKHILVLYLQGNASSTPPRLPYLSTILSTLAKDKTTKYTFLVPSYRGYWTSTGTPSQAGIERDLSAIFNHLETAPQYADTEVILWGQSIGCGIALKGWADYLRSFSSSSGGLGVRVTGLILETPFVSVPNMLRALYPQRWLPYRYLSVFLWSTWDMAACAEVLGRGGGVRVLVVSAGMDEVVPAGETDEVVQVVGGAVGRERVRSVVVKGALHVECAIRPQGREEIVRFIEGLSDVGENSCQKKTPFQ</sequence>
<dbReference type="InterPro" id="IPR029058">
    <property type="entry name" value="AB_hydrolase_fold"/>
</dbReference>
<feature type="transmembrane region" description="Helical" evidence="1">
    <location>
        <begin position="25"/>
        <end position="51"/>
    </location>
</feature>
<evidence type="ECO:0000313" key="3">
    <source>
        <dbReference type="Proteomes" id="UP000277580"/>
    </source>
</evidence>
<dbReference type="GO" id="GO:0016020">
    <property type="term" value="C:membrane"/>
    <property type="evidence" value="ECO:0007669"/>
    <property type="project" value="TreeGrafter"/>
</dbReference>
<dbReference type="PANTHER" id="PTHR12277">
    <property type="entry name" value="ALPHA/BETA HYDROLASE DOMAIN-CONTAINING PROTEIN"/>
    <property type="match status" value="1"/>
</dbReference>
<dbReference type="GO" id="GO:0008474">
    <property type="term" value="F:palmitoyl-(protein) hydrolase activity"/>
    <property type="evidence" value="ECO:0007669"/>
    <property type="project" value="TreeGrafter"/>
</dbReference>
<dbReference type="STRING" id="1392247.A0A3N4KUA4"/>
<accession>A0A3N4KUA4</accession>
<reference evidence="2 3" key="1">
    <citation type="journal article" date="2018" name="Nat. Ecol. Evol.">
        <title>Pezizomycetes genomes reveal the molecular basis of ectomycorrhizal truffle lifestyle.</title>
        <authorList>
            <person name="Murat C."/>
            <person name="Payen T."/>
            <person name="Noel B."/>
            <person name="Kuo A."/>
            <person name="Morin E."/>
            <person name="Chen J."/>
            <person name="Kohler A."/>
            <person name="Krizsan K."/>
            <person name="Balestrini R."/>
            <person name="Da Silva C."/>
            <person name="Montanini B."/>
            <person name="Hainaut M."/>
            <person name="Levati E."/>
            <person name="Barry K.W."/>
            <person name="Belfiori B."/>
            <person name="Cichocki N."/>
            <person name="Clum A."/>
            <person name="Dockter R.B."/>
            <person name="Fauchery L."/>
            <person name="Guy J."/>
            <person name="Iotti M."/>
            <person name="Le Tacon F."/>
            <person name="Lindquist E.A."/>
            <person name="Lipzen A."/>
            <person name="Malagnac F."/>
            <person name="Mello A."/>
            <person name="Molinier V."/>
            <person name="Miyauchi S."/>
            <person name="Poulain J."/>
            <person name="Riccioni C."/>
            <person name="Rubini A."/>
            <person name="Sitrit Y."/>
            <person name="Splivallo R."/>
            <person name="Traeger S."/>
            <person name="Wang M."/>
            <person name="Zifcakova L."/>
            <person name="Wipf D."/>
            <person name="Zambonelli A."/>
            <person name="Paolocci F."/>
            <person name="Nowrousian M."/>
            <person name="Ottonello S."/>
            <person name="Baldrian P."/>
            <person name="Spatafora J.W."/>
            <person name="Henrissat B."/>
            <person name="Nagy L.G."/>
            <person name="Aury J.M."/>
            <person name="Wincker P."/>
            <person name="Grigoriev I.V."/>
            <person name="Bonfante P."/>
            <person name="Martin F.M."/>
        </authorList>
    </citation>
    <scope>NUCLEOTIDE SEQUENCE [LARGE SCALE GENOMIC DNA]</scope>
    <source>
        <strain evidence="2 3">CCBAS932</strain>
    </source>
</reference>
<keyword evidence="1" id="KW-0812">Transmembrane</keyword>
<keyword evidence="1" id="KW-0472">Membrane</keyword>
<organism evidence="2 3">
    <name type="scientific">Morchella conica CCBAS932</name>
    <dbReference type="NCBI Taxonomy" id="1392247"/>
    <lineage>
        <taxon>Eukaryota</taxon>
        <taxon>Fungi</taxon>
        <taxon>Dikarya</taxon>
        <taxon>Ascomycota</taxon>
        <taxon>Pezizomycotina</taxon>
        <taxon>Pezizomycetes</taxon>
        <taxon>Pezizales</taxon>
        <taxon>Morchellaceae</taxon>
        <taxon>Morchella</taxon>
    </lineage>
</organism>